<comment type="caution">
    <text evidence="2">The sequence shown here is derived from an EMBL/GenBank/DDBJ whole genome shotgun (WGS) entry which is preliminary data.</text>
</comment>
<keyword evidence="3" id="KW-1185">Reference proteome</keyword>
<reference evidence="2 3" key="1">
    <citation type="submission" date="2020-01" db="EMBL/GenBank/DDBJ databases">
        <title>Sulfitobacter sediminilitoris sp. nov., isolated from a tidal flat.</title>
        <authorList>
            <person name="Park S."/>
            <person name="Yoon J.-H."/>
        </authorList>
    </citation>
    <scope>NUCLEOTIDE SEQUENCE [LARGE SCALE GENOMIC DNA]</scope>
    <source>
        <strain evidence="2 3">JBTF-M27</strain>
    </source>
</reference>
<dbReference type="RefSeq" id="WP_164354996.1">
    <property type="nucleotide sequence ID" value="NZ_JAABNT010000012.1"/>
</dbReference>
<evidence type="ECO:0000313" key="3">
    <source>
        <dbReference type="Proteomes" id="UP000468591"/>
    </source>
</evidence>
<feature type="region of interest" description="Disordered" evidence="1">
    <location>
        <begin position="494"/>
        <end position="520"/>
    </location>
</feature>
<proteinExistence type="predicted"/>
<name>A0A6P0CFP1_9RHOB</name>
<protein>
    <submittedName>
        <fullName evidence="2">Uncharacterized protein</fullName>
    </submittedName>
</protein>
<dbReference type="EMBL" id="JAABNT010000012">
    <property type="protein sequence ID" value="NEK24068.1"/>
    <property type="molecule type" value="Genomic_DNA"/>
</dbReference>
<organism evidence="2 3">
    <name type="scientific">Sulfitobacter sediminilitoris</name>
    <dbReference type="NCBI Taxonomy" id="2698830"/>
    <lineage>
        <taxon>Bacteria</taxon>
        <taxon>Pseudomonadati</taxon>
        <taxon>Pseudomonadota</taxon>
        <taxon>Alphaproteobacteria</taxon>
        <taxon>Rhodobacterales</taxon>
        <taxon>Roseobacteraceae</taxon>
        <taxon>Sulfitobacter</taxon>
    </lineage>
</organism>
<gene>
    <name evidence="2" type="ORF">GV827_16890</name>
</gene>
<dbReference type="Proteomes" id="UP000468591">
    <property type="component" value="Unassembled WGS sequence"/>
</dbReference>
<evidence type="ECO:0000256" key="1">
    <source>
        <dbReference type="SAM" id="MobiDB-lite"/>
    </source>
</evidence>
<sequence length="1024" mass="110165">MADLSKFQIDWIKKVSGKPITDATIEAAQVLQAQRESFVEEFIGKRLAESKDEISKAQVFVVTKHEDDNALMAIWKKARGRPKGKDKEMAWRASDSDTSGWEMRADVEVDTDKDIPGINAIPDETLDALNDSFAKILLIQQQMLNKLDADGNPMFSDEDIRRELWTPLVREGTIPDNMVPDRFSEQAIAFAGAADIYQKRIDQYSEQSTGKEDLIRGLGIAKETIGLVGAVVSNSVTIANANEMAKVDGQLTSGNKAGTETPLTGPEKEALKVQKLEMQAQQGFTTLGVSVLTGGFDIFVEGVKEKSKGKDAKWHGFVDKALSTLATIAANAVGPIASVQIGFDEQAKSTDDAKAGLATAAAIKAGILGSISAVRIGPALISVALEDDPNERRKLINNVVDRFADAVGQCFTAIASDYGSNPEAKGKITMAGAGVSAAIKTLGRGDLILKALMDGKPGEAAVLLGGGAIQGALSLLAEELIEVSKRSVTAEEFAAASPEQQQAMRVVSAEQDDGTQGSQEKYELKKEEAAAALITKVQANMQSMEESILADMQVTAVVPIDDGAIAFQKKMSEQISKEEQALAEEKLGEFFADKNAMTETFADIDKDLLEYEKMYQDAVPDADLEGKPADDVARALDAIDQAIAKTAALRARVDMINAIADGGVGIIGSFIPGGGAVIAAKKVLADIYALTKAVQMHNKWVENMEISFRAYSAYSPAIEKTMDNAKITMDQKGVDLVLHSLKCGAEVGKCFDPTGASAIVSGSLSITEALVQYGYKMQKEVEITRGWNAYVKARGNPANRKAARKALRMNSTLAKCCIAYGACMANDPAAQEAIKRCGISPALLADDKAVCNGLVAFLENELRDDPVVMHVEKQPKKWQPGKPELFISVWFEMKAAALTAAEPKLHADSAKTPAIDRLLAQLQADDCWNSAKSYAVWRSNAEVESDSDENKEKRGAVARKSIEILTGIKEQFQSYRPIVAGGVKMPHEDMADIAMTFAALAEIALREADRDRLDGLVVEEPVDA</sequence>
<dbReference type="AlphaFoldDB" id="A0A6P0CFP1"/>
<evidence type="ECO:0000313" key="2">
    <source>
        <dbReference type="EMBL" id="NEK24068.1"/>
    </source>
</evidence>
<accession>A0A6P0CFP1</accession>